<dbReference type="InterPro" id="IPR000897">
    <property type="entry name" value="SRP54_GTPase_dom"/>
</dbReference>
<evidence type="ECO:0000256" key="3">
    <source>
        <dbReference type="ARBA" id="ARBA00022741"/>
    </source>
</evidence>
<feature type="transmembrane region" description="Helical" evidence="11">
    <location>
        <begin position="6"/>
        <end position="27"/>
    </location>
</feature>
<dbReference type="PANTHER" id="PTHR43134:SF1">
    <property type="entry name" value="SIGNAL RECOGNITION PARTICLE RECEPTOR SUBUNIT ALPHA"/>
    <property type="match status" value="1"/>
</dbReference>
<dbReference type="Proteomes" id="UP001499938">
    <property type="component" value="Unassembled WGS sequence"/>
</dbReference>
<comment type="subcellular location">
    <subcellularLocation>
        <location evidence="9">Cell membrane</location>
        <topology evidence="9">Peripheral membrane protein</topology>
        <orientation evidence="9">Cytoplasmic side</orientation>
    </subcellularLocation>
    <subcellularLocation>
        <location evidence="9">Cytoplasm</location>
    </subcellularLocation>
</comment>
<name>A0ABN2LZZ7_9MICO</name>
<evidence type="ECO:0000256" key="6">
    <source>
        <dbReference type="ARBA" id="ARBA00023136"/>
    </source>
</evidence>
<dbReference type="InterPro" id="IPR013822">
    <property type="entry name" value="Signal_recog_particl_SRP54_hlx"/>
</dbReference>
<keyword evidence="11" id="KW-0812">Transmembrane</keyword>
<evidence type="ECO:0000256" key="7">
    <source>
        <dbReference type="ARBA" id="ARBA00023170"/>
    </source>
</evidence>
<dbReference type="InterPro" id="IPR004390">
    <property type="entry name" value="SR_rcpt_FtsY"/>
</dbReference>
<feature type="binding site" evidence="9">
    <location>
        <begin position="358"/>
        <end position="361"/>
    </location>
    <ligand>
        <name>GTP</name>
        <dbReference type="ChEBI" id="CHEBI:37565"/>
    </ligand>
</feature>
<evidence type="ECO:0000256" key="4">
    <source>
        <dbReference type="ARBA" id="ARBA00022801"/>
    </source>
</evidence>
<keyword evidence="7 9" id="KW-0675">Receptor</keyword>
<dbReference type="Pfam" id="PF00448">
    <property type="entry name" value="SRP54"/>
    <property type="match status" value="1"/>
</dbReference>
<feature type="compositionally biased region" description="Pro residues" evidence="10">
    <location>
        <begin position="40"/>
        <end position="52"/>
    </location>
</feature>
<dbReference type="EC" id="3.6.5.4" evidence="9"/>
<evidence type="ECO:0000259" key="12">
    <source>
        <dbReference type="PROSITE" id="PS00300"/>
    </source>
</evidence>
<evidence type="ECO:0000256" key="11">
    <source>
        <dbReference type="SAM" id="Phobius"/>
    </source>
</evidence>
<evidence type="ECO:0000256" key="8">
    <source>
        <dbReference type="ARBA" id="ARBA00048027"/>
    </source>
</evidence>
<comment type="catalytic activity">
    <reaction evidence="8 9">
        <text>GTP + H2O = GDP + phosphate + H(+)</text>
        <dbReference type="Rhea" id="RHEA:19669"/>
        <dbReference type="ChEBI" id="CHEBI:15377"/>
        <dbReference type="ChEBI" id="CHEBI:15378"/>
        <dbReference type="ChEBI" id="CHEBI:37565"/>
        <dbReference type="ChEBI" id="CHEBI:43474"/>
        <dbReference type="ChEBI" id="CHEBI:58189"/>
        <dbReference type="EC" id="3.6.5.4"/>
    </reaction>
</comment>
<evidence type="ECO:0000256" key="2">
    <source>
        <dbReference type="ARBA" id="ARBA00022490"/>
    </source>
</evidence>
<comment type="similarity">
    <text evidence="9">Belongs to the GTP-binding SRP family. FtsY subfamily.</text>
</comment>
<dbReference type="Gene3D" id="3.40.50.300">
    <property type="entry name" value="P-loop containing nucleotide triphosphate hydrolases"/>
    <property type="match status" value="1"/>
</dbReference>
<feature type="region of interest" description="Disordered" evidence="10">
    <location>
        <begin position="30"/>
        <end position="104"/>
    </location>
</feature>
<comment type="caution">
    <text evidence="13">The sequence shown here is derived from an EMBL/GenBank/DDBJ whole genome shotgun (WGS) entry which is preliminary data.</text>
</comment>
<dbReference type="PROSITE" id="PS00300">
    <property type="entry name" value="SRP54"/>
    <property type="match status" value="1"/>
</dbReference>
<sequence>MIDQLWEYLVVAGVLLVAIVAGLAAFLRPGRGGRTKDLPKPTPKPTPTPGPRPDIGDEHPTGGVDTLPPPADTAPAEPDVLEPDDVLLEEPPTPTLERPDSARGRLQRLRARLARSNTALGKGLLALLTRGGLDEAAWEEVEDTLLAADLGVDATTELVDSLRSQVAVDGTRDEATVRGWLRTDLLALVDPGMDRAVASHRVGDRPAIVLVVGVNGTGKTTTVGKLARVLVAEDKDVILGAADTFRAAAADQLETWGARVGVPTVRSHKDGADPAAVAFDAVKAGIELEADVVLLDTAGRLHNKTNLMDELGKIKRVVEKQAPIDEVLLVLDATTGQNGLRQAEVFASVVGITGIVLTKLDGTAKGGIVVAVQRKLGVPVKLVGLGEGPDDLAPFDPEAFVDAILA</sequence>
<comment type="function">
    <text evidence="9">Involved in targeting and insertion of nascent membrane proteins into the cytoplasmic membrane. Acts as a receptor for the complex formed by the signal recognition particle (SRP) and the ribosome-nascent chain (RNC).</text>
</comment>
<dbReference type="InterPro" id="IPR027417">
    <property type="entry name" value="P-loop_NTPase"/>
</dbReference>
<keyword evidence="5 9" id="KW-0342">GTP-binding</keyword>
<dbReference type="Pfam" id="PF02881">
    <property type="entry name" value="SRP54_N"/>
    <property type="match status" value="1"/>
</dbReference>
<evidence type="ECO:0000256" key="10">
    <source>
        <dbReference type="SAM" id="MobiDB-lite"/>
    </source>
</evidence>
<keyword evidence="3 9" id="KW-0547">Nucleotide-binding</keyword>
<keyword evidence="14" id="KW-1185">Reference proteome</keyword>
<gene>
    <name evidence="9 13" type="primary">ftsY</name>
    <name evidence="13" type="ORF">GCM10009811_27040</name>
</gene>
<evidence type="ECO:0000256" key="9">
    <source>
        <dbReference type="HAMAP-Rule" id="MF_00920"/>
    </source>
</evidence>
<dbReference type="HAMAP" id="MF_00920">
    <property type="entry name" value="FtsY"/>
    <property type="match status" value="1"/>
</dbReference>
<feature type="binding site" evidence="9">
    <location>
        <begin position="213"/>
        <end position="220"/>
    </location>
    <ligand>
        <name>GTP</name>
        <dbReference type="ChEBI" id="CHEBI:37565"/>
    </ligand>
</feature>
<evidence type="ECO:0000313" key="14">
    <source>
        <dbReference type="Proteomes" id="UP001499938"/>
    </source>
</evidence>
<keyword evidence="1 9" id="KW-1003">Cell membrane</keyword>
<dbReference type="NCBIfam" id="TIGR00064">
    <property type="entry name" value="ftsY"/>
    <property type="match status" value="1"/>
</dbReference>
<dbReference type="Gene3D" id="1.20.120.140">
    <property type="entry name" value="Signal recognition particle SRP54, nucleotide-binding domain"/>
    <property type="match status" value="1"/>
</dbReference>
<dbReference type="EMBL" id="BAAAPO010000042">
    <property type="protein sequence ID" value="GAA1801867.1"/>
    <property type="molecule type" value="Genomic_DNA"/>
</dbReference>
<evidence type="ECO:0000256" key="1">
    <source>
        <dbReference type="ARBA" id="ARBA00022475"/>
    </source>
</evidence>
<keyword evidence="4 9" id="KW-0378">Hydrolase</keyword>
<dbReference type="InterPro" id="IPR042101">
    <property type="entry name" value="SRP54_N_sf"/>
</dbReference>
<dbReference type="SMART" id="SM00962">
    <property type="entry name" value="SRP54"/>
    <property type="match status" value="1"/>
</dbReference>
<feature type="compositionally biased region" description="Acidic residues" evidence="10">
    <location>
        <begin position="79"/>
        <end position="88"/>
    </location>
</feature>
<keyword evidence="11" id="KW-1133">Transmembrane helix</keyword>
<keyword evidence="2 9" id="KW-0963">Cytoplasm</keyword>
<evidence type="ECO:0000313" key="13">
    <source>
        <dbReference type="EMBL" id="GAA1801867.1"/>
    </source>
</evidence>
<dbReference type="InterPro" id="IPR003593">
    <property type="entry name" value="AAA+_ATPase"/>
</dbReference>
<accession>A0ABN2LZZ7</accession>
<comment type="subunit">
    <text evidence="9">Part of the signal recognition particle protein translocation system, which is composed of SRP and FtsY.</text>
</comment>
<dbReference type="SUPFAM" id="SSF52540">
    <property type="entry name" value="P-loop containing nucleoside triphosphate hydrolases"/>
    <property type="match status" value="1"/>
</dbReference>
<keyword evidence="6 9" id="KW-0472">Membrane</keyword>
<protein>
    <recommendedName>
        <fullName evidence="9">Signal recognition particle receptor FtsY</fullName>
        <shortName evidence="9">SRP receptor</shortName>
        <ecNumber evidence="9">3.6.5.4</ecNumber>
    </recommendedName>
</protein>
<dbReference type="SMART" id="SM00382">
    <property type="entry name" value="AAA"/>
    <property type="match status" value="1"/>
</dbReference>
<dbReference type="InterPro" id="IPR036225">
    <property type="entry name" value="SRP/SRP_N"/>
</dbReference>
<dbReference type="SMART" id="SM00963">
    <property type="entry name" value="SRP54_N"/>
    <property type="match status" value="1"/>
</dbReference>
<dbReference type="PANTHER" id="PTHR43134">
    <property type="entry name" value="SIGNAL RECOGNITION PARTICLE RECEPTOR SUBUNIT ALPHA"/>
    <property type="match status" value="1"/>
</dbReference>
<organism evidence="13 14">
    <name type="scientific">Nostocoides veronense</name>
    <dbReference type="NCBI Taxonomy" id="330836"/>
    <lineage>
        <taxon>Bacteria</taxon>
        <taxon>Bacillati</taxon>
        <taxon>Actinomycetota</taxon>
        <taxon>Actinomycetes</taxon>
        <taxon>Micrococcales</taxon>
        <taxon>Intrasporangiaceae</taxon>
        <taxon>Nostocoides</taxon>
    </lineage>
</organism>
<dbReference type="SUPFAM" id="SSF47364">
    <property type="entry name" value="Domain of the SRP/SRP receptor G-proteins"/>
    <property type="match status" value="1"/>
</dbReference>
<proteinExistence type="inferred from homology"/>
<feature type="binding site" evidence="9">
    <location>
        <begin position="296"/>
        <end position="300"/>
    </location>
    <ligand>
        <name>GTP</name>
        <dbReference type="ChEBI" id="CHEBI:37565"/>
    </ligand>
</feature>
<evidence type="ECO:0000256" key="5">
    <source>
        <dbReference type="ARBA" id="ARBA00023134"/>
    </source>
</evidence>
<feature type="domain" description="SRP54-type proteins GTP-binding" evidence="12">
    <location>
        <begin position="379"/>
        <end position="392"/>
    </location>
</feature>
<reference evidence="13 14" key="1">
    <citation type="journal article" date="2019" name="Int. J. Syst. Evol. Microbiol.">
        <title>The Global Catalogue of Microorganisms (GCM) 10K type strain sequencing project: providing services to taxonomists for standard genome sequencing and annotation.</title>
        <authorList>
            <consortium name="The Broad Institute Genomics Platform"/>
            <consortium name="The Broad Institute Genome Sequencing Center for Infectious Disease"/>
            <person name="Wu L."/>
            <person name="Ma J."/>
        </authorList>
    </citation>
    <scope>NUCLEOTIDE SEQUENCE [LARGE SCALE GENOMIC DNA]</scope>
    <source>
        <strain evidence="13 14">JCM 15592</strain>
    </source>
</reference>